<dbReference type="Proteomes" id="UP000593572">
    <property type="component" value="Unassembled WGS sequence"/>
</dbReference>
<protein>
    <submittedName>
        <fullName evidence="2">Uncharacterized protein</fullName>
    </submittedName>
</protein>
<keyword evidence="1" id="KW-1133">Transmembrane helix</keyword>
<keyword evidence="3" id="KW-1185">Reference proteome</keyword>
<feature type="transmembrane region" description="Helical" evidence="1">
    <location>
        <begin position="12"/>
        <end position="33"/>
    </location>
</feature>
<name>A0A7J8MID0_9ROSI</name>
<evidence type="ECO:0000313" key="3">
    <source>
        <dbReference type="Proteomes" id="UP000593572"/>
    </source>
</evidence>
<evidence type="ECO:0000256" key="1">
    <source>
        <dbReference type="SAM" id="Phobius"/>
    </source>
</evidence>
<proteinExistence type="predicted"/>
<keyword evidence="1" id="KW-0812">Transmembrane</keyword>
<dbReference type="AlphaFoldDB" id="A0A7J8MID0"/>
<sequence length="91" mass="10106">MWQFEGVITCSALDIFVIGFDVLSLKGLFYYVWTGRSVFGRGVEDSNEDLFTIGLGWLLFGGLPFDLMNVLGQSLGFLGSCLYAYCKLKGK</sequence>
<keyword evidence="1" id="KW-0472">Membrane</keyword>
<reference evidence="2 3" key="1">
    <citation type="journal article" date="2019" name="Genome Biol. Evol.">
        <title>Insights into the evolution of the New World diploid cottons (Gossypium, subgenus Houzingenia) based on genome sequencing.</title>
        <authorList>
            <person name="Grover C.E."/>
            <person name="Arick M.A. 2nd"/>
            <person name="Thrash A."/>
            <person name="Conover J.L."/>
            <person name="Sanders W.S."/>
            <person name="Peterson D.G."/>
            <person name="Frelichowski J.E."/>
            <person name="Scheffler J.A."/>
            <person name="Scheffler B.E."/>
            <person name="Wendel J.F."/>
        </authorList>
    </citation>
    <scope>NUCLEOTIDE SEQUENCE [LARGE SCALE GENOMIC DNA]</scope>
    <source>
        <strain evidence="2">157</strain>
        <tissue evidence="2">Leaf</tissue>
    </source>
</reference>
<organism evidence="2 3">
    <name type="scientific">Gossypium lobatum</name>
    <dbReference type="NCBI Taxonomy" id="34289"/>
    <lineage>
        <taxon>Eukaryota</taxon>
        <taxon>Viridiplantae</taxon>
        <taxon>Streptophyta</taxon>
        <taxon>Embryophyta</taxon>
        <taxon>Tracheophyta</taxon>
        <taxon>Spermatophyta</taxon>
        <taxon>Magnoliopsida</taxon>
        <taxon>eudicotyledons</taxon>
        <taxon>Gunneridae</taxon>
        <taxon>Pentapetalae</taxon>
        <taxon>rosids</taxon>
        <taxon>malvids</taxon>
        <taxon>Malvales</taxon>
        <taxon>Malvaceae</taxon>
        <taxon>Malvoideae</taxon>
        <taxon>Gossypium</taxon>
    </lineage>
</organism>
<accession>A0A7J8MID0</accession>
<gene>
    <name evidence="2" type="ORF">Golob_009348</name>
</gene>
<evidence type="ECO:0000313" key="2">
    <source>
        <dbReference type="EMBL" id="MBA0564403.1"/>
    </source>
</evidence>
<comment type="caution">
    <text evidence="2">The sequence shown here is derived from an EMBL/GenBank/DDBJ whole genome shotgun (WGS) entry which is preliminary data.</text>
</comment>
<dbReference type="EMBL" id="JABEZX010000009">
    <property type="protein sequence ID" value="MBA0564403.1"/>
    <property type="molecule type" value="Genomic_DNA"/>
</dbReference>
<feature type="transmembrane region" description="Helical" evidence="1">
    <location>
        <begin position="53"/>
        <end position="86"/>
    </location>
</feature>